<keyword evidence="8" id="KW-1015">Disulfide bond</keyword>
<evidence type="ECO:0000256" key="8">
    <source>
        <dbReference type="RuleBase" id="RU361168"/>
    </source>
</evidence>
<comment type="similarity">
    <text evidence="1 8">Belongs to the glycosyl hydrolase 27 family.</text>
</comment>
<dbReference type="InterPro" id="IPR013783">
    <property type="entry name" value="Ig-like_fold"/>
</dbReference>
<comment type="catalytic activity">
    <reaction evidence="8">
        <text>Hydrolysis of terminal, non-reducing alpha-D-galactose residues in alpha-D-galactosides, including galactose oligosaccharides, galactomannans and galactolipids.</text>
        <dbReference type="EC" id="3.2.1.22"/>
    </reaction>
</comment>
<keyword evidence="6 8" id="KW-0326">Glycosidase</keyword>
<reference evidence="11 12" key="1">
    <citation type="submission" date="2019-03" db="EMBL/GenBank/DDBJ databases">
        <title>Cohnella endophytica sp. nov., a novel endophytic bacterium isolated from bark of Sonneratia apetala.</title>
        <authorList>
            <person name="Tuo L."/>
        </authorList>
    </citation>
    <scope>NUCLEOTIDE SEQUENCE [LARGE SCALE GENOMIC DNA]</scope>
    <source>
        <strain evidence="11 12">CCTCC AB 208254</strain>
    </source>
</reference>
<evidence type="ECO:0000256" key="5">
    <source>
        <dbReference type="ARBA" id="ARBA00023277"/>
    </source>
</evidence>
<dbReference type="CDD" id="cd14792">
    <property type="entry name" value="GH27"/>
    <property type="match status" value="1"/>
</dbReference>
<feature type="domain" description="Carbohydrate binding X2" evidence="9">
    <location>
        <begin position="807"/>
        <end position="883"/>
    </location>
</feature>
<evidence type="ECO:0000256" key="4">
    <source>
        <dbReference type="ARBA" id="ARBA00023001"/>
    </source>
</evidence>
<dbReference type="Pfam" id="PF17801">
    <property type="entry name" value="Melibiase_C"/>
    <property type="match status" value="1"/>
</dbReference>
<dbReference type="Proteomes" id="UP000297900">
    <property type="component" value="Unassembled WGS sequence"/>
</dbReference>
<sequence>MNVLLKKTRLLLLVFIFFTAQFGHVIPILNETNVVKAADNGLGAKPYMGWSSFSMQVFTGNSQIINAANLIAQSNAMKTTLQPYGYKYINVDAGWNGGTDGYGRPIPSTTLYPNGLQAVIDHVHNNGQKFGLYMIPGLGKNIYDADLPIYGTTCTARDIAYQPLTKGDYWDFTYRIDFSNPCAQSYINSIADLLGQWGVDFLKFDSVTPGSGISDLSLDARDDVKAWSQALAPHNIWLELSWALDINYIDYWKQYANGWRVDWDVECYCTGALTTWNNIARLFPRAAQWWRHAGPGGWNDFDSLNVGNGAMDGITQDERRTAMTLWAMSSAPLYIGNDMTNLDSFGIGLLTNDEVIAVHQAGRPAHPVSTESDQQAWYVNNGDGSYTVALFNLGSSSATVNVNWNDIGLNGSATVRDLWSHTDLGTFATGYSSVNLPSHASRLFKVVAQGGPVTANDDEPGTKYTGAWVRNGGKEFRGEPQNLVVQINDASKPNSTISPTTGSFNKASQLDLNTTMTLNGNSLVNIKNGATTLVSGINYTVSGNLVTFKKEYLSTRPNGITQLIFNFSSGKPQYYSILVKDTTVTINNSTVTPVAASFDKNETEQDDVRLTIALNGNQLSSIAHDGTALVQGTHYTVWDNEVTIKKEYLVTKPLGTSDLTFTFSAGTARTIALIVRDSSMGGSKSLNDTHSSITYTGTWPHSFNRGFGDFMDDVHFTEANGNSFEHTFNGTGVEVVTELDTAQGNIDFYVDGLLKKTVGTLDLDRSTQKIVYNITGLANGSHTIKGVKTSGVFMLLDKVRVSLPDLISPITAIFDKALQTDVAFTTTITGVSSITNGAAALGVGTDYTVSGNTVTIKKGYLAAQPNGKIYLTFNFTGGETQNLVMTVKDSAASNSTISPAASSFDKKETAQADVSTTITLNGNTLSSIANRGTVLVSGTDYTVSGNNVTIKKGYLAAQPKGTTKLTFNFSAGDPQTLMITISDTSPPSSALSPTTVRVDQMATVLVDASTMMTLNGNTLSSIKNGGTTLVEGTDYTLWENHVIIKKAYLAALPKGTTNLTFIFSAGKAQNLALVISDTSRGRYESFNDDNSRISYKGTWYSSKNRGFGDYADDVHWTEKNGDSFEFTFKGTGIELISETDPATGDMDIYVDDQFKQTISTSSKVSNQPQIVVYSLNGLSDDTHKVKAVKKSGSFMVLDRLKVVLPDVISPDTASFEKTNQVDITATLTTDPSNLIGITNGGTALVQGTDYTVSGNQVTIKKGFLATQPMGAANLTFSIRGDYQNDVHYTSTNGDSFEYTFTGYGIDFVTAKGPLQGDVDIYVDDVFKQTVSTYNASRLTQQTVYSITGLSNGTHKIKGVKKSGTYMLVDSFKIAVPANVNYAITDGWDQKNGKTLVEDSKVYTVISIDDTYFEVEKGGYYVALKAAAANIPPGATITNAVWKLHHSEESGFGNGKITIKLGSNFTASRGASGVTYATDSTVPILTSKGEYQWNVTSFITNSIANGGAELLVYNNDSNKKIRVDRAILEITYNK</sequence>
<dbReference type="InterPro" id="IPR013785">
    <property type="entry name" value="Aldolase_TIM"/>
</dbReference>
<dbReference type="PRINTS" id="PR00740">
    <property type="entry name" value="GLHYDRLASE27"/>
</dbReference>
<keyword evidence="12" id="KW-1185">Reference proteome</keyword>
<evidence type="ECO:0000256" key="3">
    <source>
        <dbReference type="ARBA" id="ARBA00022801"/>
    </source>
</evidence>
<evidence type="ECO:0000256" key="2">
    <source>
        <dbReference type="ARBA" id="ARBA00022729"/>
    </source>
</evidence>
<dbReference type="EMBL" id="SOMN01000004">
    <property type="protein sequence ID" value="TFE29470.1"/>
    <property type="molecule type" value="Genomic_DNA"/>
</dbReference>
<keyword evidence="4" id="KW-0136">Cellulose degradation</keyword>
<dbReference type="Gene3D" id="2.60.40.1180">
    <property type="entry name" value="Golgi alpha-mannosidase II"/>
    <property type="match status" value="1"/>
</dbReference>
<dbReference type="SUPFAM" id="SSF51011">
    <property type="entry name" value="Glycosyl hydrolase domain"/>
    <property type="match status" value="1"/>
</dbReference>
<dbReference type="Pfam" id="PF03442">
    <property type="entry name" value="CBM_X2"/>
    <property type="match status" value="6"/>
</dbReference>
<dbReference type="Gene3D" id="2.60.40.10">
    <property type="entry name" value="Immunoglobulins"/>
    <property type="match status" value="5"/>
</dbReference>
<dbReference type="InterPro" id="IPR017853">
    <property type="entry name" value="GH"/>
</dbReference>
<dbReference type="InterPro" id="IPR014756">
    <property type="entry name" value="Ig_E-set"/>
</dbReference>
<protein>
    <recommendedName>
        <fullName evidence="8">Alpha-galactosidase</fullName>
        <ecNumber evidence="8">3.2.1.22</ecNumber>
    </recommendedName>
    <alternativeName>
        <fullName evidence="8">Melibiase</fullName>
    </alternativeName>
</protein>
<keyword evidence="3 8" id="KW-0378">Hydrolase</keyword>
<feature type="domain" description="Carbohydrate binding X2" evidence="9">
    <location>
        <begin position="591"/>
        <end position="671"/>
    </location>
</feature>
<dbReference type="InterPro" id="IPR005102">
    <property type="entry name" value="Carbo-bd_X2"/>
</dbReference>
<dbReference type="GO" id="GO:0004557">
    <property type="term" value="F:alpha-galactosidase activity"/>
    <property type="evidence" value="ECO:0007669"/>
    <property type="project" value="UniProtKB-EC"/>
</dbReference>
<keyword evidence="5" id="KW-0119">Carbohydrate metabolism</keyword>
<dbReference type="SUPFAM" id="SSF51445">
    <property type="entry name" value="(Trans)glycosidases"/>
    <property type="match status" value="1"/>
</dbReference>
<gene>
    <name evidence="11" type="ORF">E2980_05605</name>
</gene>
<evidence type="ECO:0000256" key="7">
    <source>
        <dbReference type="ARBA" id="ARBA00023326"/>
    </source>
</evidence>
<evidence type="ECO:0000256" key="1">
    <source>
        <dbReference type="ARBA" id="ARBA00009743"/>
    </source>
</evidence>
<dbReference type="SUPFAM" id="SSF81296">
    <property type="entry name" value="E set domains"/>
    <property type="match status" value="6"/>
</dbReference>
<evidence type="ECO:0000259" key="9">
    <source>
        <dbReference type="Pfam" id="PF03442"/>
    </source>
</evidence>
<dbReference type="InterPro" id="IPR002241">
    <property type="entry name" value="Glyco_hydro_27"/>
</dbReference>
<dbReference type="InterPro" id="IPR013780">
    <property type="entry name" value="Glyco_hydro_b"/>
</dbReference>
<feature type="domain" description="Carbohydrate binding X2" evidence="9">
    <location>
        <begin position="992"/>
        <end position="1072"/>
    </location>
</feature>
<name>A0A4Y8M3X0_9BACL</name>
<keyword evidence="2" id="KW-0732">Signal</keyword>
<evidence type="ECO:0000256" key="6">
    <source>
        <dbReference type="ARBA" id="ARBA00023295"/>
    </source>
</evidence>
<keyword evidence="7" id="KW-0624">Polysaccharide degradation</keyword>
<feature type="domain" description="Carbohydrate binding X2" evidence="9">
    <location>
        <begin position="497"/>
        <end position="574"/>
    </location>
</feature>
<dbReference type="Gene3D" id="2.60.120.260">
    <property type="entry name" value="Galactose-binding domain-like"/>
    <property type="match status" value="3"/>
</dbReference>
<comment type="caution">
    <text evidence="11">The sequence shown here is derived from an EMBL/GenBank/DDBJ whole genome shotgun (WGS) entry which is preliminary data.</text>
</comment>
<dbReference type="PANTHER" id="PTHR11452:SF33">
    <property type="entry name" value="ALPHA-GALACTOSIDASE 2"/>
    <property type="match status" value="1"/>
</dbReference>
<evidence type="ECO:0000259" key="10">
    <source>
        <dbReference type="Pfam" id="PF17801"/>
    </source>
</evidence>
<dbReference type="EC" id="3.2.1.22" evidence="8"/>
<evidence type="ECO:0000313" key="11">
    <source>
        <dbReference type="EMBL" id="TFE29470.1"/>
    </source>
</evidence>
<feature type="domain" description="Carbohydrate binding X2" evidence="9">
    <location>
        <begin position="1208"/>
        <end position="1278"/>
    </location>
</feature>
<evidence type="ECO:0000313" key="12">
    <source>
        <dbReference type="Proteomes" id="UP000297900"/>
    </source>
</evidence>
<feature type="domain" description="Alpha galactosidase C-terminal" evidence="10">
    <location>
        <begin position="372"/>
        <end position="446"/>
    </location>
</feature>
<dbReference type="Pfam" id="PF16499">
    <property type="entry name" value="Melibiase_2"/>
    <property type="match status" value="1"/>
</dbReference>
<dbReference type="Gene3D" id="3.20.20.70">
    <property type="entry name" value="Aldolase class I"/>
    <property type="match status" value="1"/>
</dbReference>
<feature type="domain" description="Carbohydrate binding X2" evidence="9">
    <location>
        <begin position="897"/>
        <end position="979"/>
    </location>
</feature>
<dbReference type="OrthoDB" id="9807519at2"/>
<accession>A0A4Y8M3X0</accession>
<proteinExistence type="inferred from homology"/>
<dbReference type="GO" id="GO:0030245">
    <property type="term" value="P:cellulose catabolic process"/>
    <property type="evidence" value="ECO:0007669"/>
    <property type="project" value="UniProtKB-KW"/>
</dbReference>
<dbReference type="InterPro" id="IPR041233">
    <property type="entry name" value="Melibiase_C"/>
</dbReference>
<dbReference type="PANTHER" id="PTHR11452">
    <property type="entry name" value="ALPHA-GALACTOSIDASE/ALPHA-N-ACETYLGALACTOSAMINIDASE"/>
    <property type="match status" value="1"/>
</dbReference>
<organism evidence="11 12">
    <name type="scientific">Cohnella luojiensis</name>
    <dbReference type="NCBI Taxonomy" id="652876"/>
    <lineage>
        <taxon>Bacteria</taxon>
        <taxon>Bacillati</taxon>
        <taxon>Bacillota</taxon>
        <taxon>Bacilli</taxon>
        <taxon>Bacillales</taxon>
        <taxon>Paenibacillaceae</taxon>
        <taxon>Cohnella</taxon>
    </lineage>
</organism>
<dbReference type="RefSeq" id="WP_135151163.1">
    <property type="nucleotide sequence ID" value="NZ_SOMN01000004.1"/>
</dbReference>